<dbReference type="CDD" id="cd09917">
    <property type="entry name" value="F-box_SF"/>
    <property type="match status" value="1"/>
</dbReference>
<feature type="domain" description="F-box" evidence="1">
    <location>
        <begin position="1"/>
        <end position="43"/>
    </location>
</feature>
<gene>
    <name evidence="2" type="ORF">BJX63DRAFT_442167</name>
</gene>
<dbReference type="Pfam" id="PF12937">
    <property type="entry name" value="F-box-like"/>
    <property type="match status" value="1"/>
</dbReference>
<reference evidence="2 3" key="1">
    <citation type="submission" date="2024-07" db="EMBL/GenBank/DDBJ databases">
        <title>Section-level genome sequencing and comparative genomics of Aspergillus sections Usti and Cavernicolus.</title>
        <authorList>
            <consortium name="Lawrence Berkeley National Laboratory"/>
            <person name="Nybo J.L."/>
            <person name="Vesth T.C."/>
            <person name="Theobald S."/>
            <person name="Frisvad J.C."/>
            <person name="Larsen T.O."/>
            <person name="Kjaerboelling I."/>
            <person name="Rothschild-Mancinelli K."/>
            <person name="Lyhne E.K."/>
            <person name="Kogle M.E."/>
            <person name="Barry K."/>
            <person name="Clum A."/>
            <person name="Na H."/>
            <person name="Ledsgaard L."/>
            <person name="Lin J."/>
            <person name="Lipzen A."/>
            <person name="Kuo A."/>
            <person name="Riley R."/>
            <person name="Mondo S."/>
            <person name="Labutti K."/>
            <person name="Haridas S."/>
            <person name="Pangalinan J."/>
            <person name="Salamov A.A."/>
            <person name="Simmons B.A."/>
            <person name="Magnuson J.K."/>
            <person name="Chen J."/>
            <person name="Drula E."/>
            <person name="Henrissat B."/>
            <person name="Wiebenga A."/>
            <person name="Lubbers R.J."/>
            <person name="Gomes A.C."/>
            <person name="Makela M.R."/>
            <person name="Stajich J."/>
            <person name="Grigoriev I.V."/>
            <person name="Mortensen U.H."/>
            <person name="De Vries R.P."/>
            <person name="Baker S.E."/>
            <person name="Andersen M.R."/>
        </authorList>
    </citation>
    <scope>NUCLEOTIDE SEQUENCE [LARGE SCALE GENOMIC DNA]</scope>
    <source>
        <strain evidence="2 3">CBS 588.65</strain>
    </source>
</reference>
<dbReference type="Proteomes" id="UP001610334">
    <property type="component" value="Unassembled WGS sequence"/>
</dbReference>
<evidence type="ECO:0000313" key="2">
    <source>
        <dbReference type="EMBL" id="KAL2801608.1"/>
    </source>
</evidence>
<sequence length="349" mass="39657">MESLPSQILLDIFHRLGSKSFLSLSLVSKRMRELSRPLLFRDQSTGCLRRLNIFSQQLRTYPLLASKVISVDISCIHEGDFRELQPLLQTILQHTPNLRHLKAPRSALSAKLFNNLLKKNNYLIRLQSFECSAFPQDSSTSLELWSPIFSLPQLLSLRLGGCGGSDLDLCGDRYLLLRCVDIKYSCLGYTIIARLIQSCQRLESIRYASPSSYIAADSDPATITQALLSHKNSLTNLRFDFCSRAEDQGFGQTSKLQSLEEFSCLRRLCIPQDCLPWCPLLPSSLEFLSILCYENFPDPDLFHNIGTASHSSLGLLRELYVQTWIDGSASIFKGFHPRIFTSIDEYEQW</sequence>
<dbReference type="InterPro" id="IPR001810">
    <property type="entry name" value="F-box_dom"/>
</dbReference>
<dbReference type="EMBL" id="JBFXLT010000291">
    <property type="protein sequence ID" value="KAL2801608.1"/>
    <property type="molecule type" value="Genomic_DNA"/>
</dbReference>
<dbReference type="PROSITE" id="PS50181">
    <property type="entry name" value="FBOX"/>
    <property type="match status" value="1"/>
</dbReference>
<dbReference type="InterPro" id="IPR032675">
    <property type="entry name" value="LRR_dom_sf"/>
</dbReference>
<evidence type="ECO:0000313" key="3">
    <source>
        <dbReference type="Proteomes" id="UP001610334"/>
    </source>
</evidence>
<dbReference type="SMART" id="SM00256">
    <property type="entry name" value="FBOX"/>
    <property type="match status" value="1"/>
</dbReference>
<dbReference type="SUPFAM" id="SSF81383">
    <property type="entry name" value="F-box domain"/>
    <property type="match status" value="1"/>
</dbReference>
<evidence type="ECO:0000259" key="1">
    <source>
        <dbReference type="PROSITE" id="PS50181"/>
    </source>
</evidence>
<keyword evidence="3" id="KW-1185">Reference proteome</keyword>
<dbReference type="Gene3D" id="3.80.10.10">
    <property type="entry name" value="Ribonuclease Inhibitor"/>
    <property type="match status" value="1"/>
</dbReference>
<protein>
    <recommendedName>
        <fullName evidence="1">F-box domain-containing protein</fullName>
    </recommendedName>
</protein>
<proteinExistence type="predicted"/>
<comment type="caution">
    <text evidence="2">The sequence shown here is derived from an EMBL/GenBank/DDBJ whole genome shotgun (WGS) entry which is preliminary data.</text>
</comment>
<dbReference type="InterPro" id="IPR036047">
    <property type="entry name" value="F-box-like_dom_sf"/>
</dbReference>
<dbReference type="InterPro" id="IPR056867">
    <property type="entry name" value="LRR_15"/>
</dbReference>
<name>A0ABR4GRA2_9EURO</name>
<organism evidence="2 3">
    <name type="scientific">Aspergillus granulosus</name>
    <dbReference type="NCBI Taxonomy" id="176169"/>
    <lineage>
        <taxon>Eukaryota</taxon>
        <taxon>Fungi</taxon>
        <taxon>Dikarya</taxon>
        <taxon>Ascomycota</taxon>
        <taxon>Pezizomycotina</taxon>
        <taxon>Eurotiomycetes</taxon>
        <taxon>Eurotiomycetidae</taxon>
        <taxon>Eurotiales</taxon>
        <taxon>Aspergillaceae</taxon>
        <taxon>Aspergillus</taxon>
        <taxon>Aspergillus subgen. Nidulantes</taxon>
    </lineage>
</organism>
<accession>A0ABR4GRA2</accession>
<dbReference type="Pfam" id="PF24969">
    <property type="entry name" value="LRR_15"/>
    <property type="match status" value="1"/>
</dbReference>